<comment type="caution">
    <text evidence="2">The sequence shown here is derived from an EMBL/GenBank/DDBJ whole genome shotgun (WGS) entry which is preliminary data.</text>
</comment>
<evidence type="ECO:0000313" key="3">
    <source>
        <dbReference type="Proteomes" id="UP001596388"/>
    </source>
</evidence>
<dbReference type="Proteomes" id="UP001596388">
    <property type="component" value="Unassembled WGS sequence"/>
</dbReference>
<protein>
    <submittedName>
        <fullName evidence="2">CopG family transcriptional regulator</fullName>
    </submittedName>
</protein>
<proteinExistence type="predicted"/>
<feature type="region of interest" description="Disordered" evidence="1">
    <location>
        <begin position="260"/>
        <end position="280"/>
    </location>
</feature>
<dbReference type="RefSeq" id="WP_276238730.1">
    <property type="nucleotide sequence ID" value="NZ_CP119989.1"/>
</dbReference>
<feature type="compositionally biased region" description="Basic and acidic residues" evidence="1">
    <location>
        <begin position="15"/>
        <end position="29"/>
    </location>
</feature>
<dbReference type="Gene3D" id="1.10.287.1490">
    <property type="match status" value="1"/>
</dbReference>
<feature type="region of interest" description="Disordered" evidence="1">
    <location>
        <begin position="1"/>
        <end position="29"/>
    </location>
</feature>
<gene>
    <name evidence="2" type="ORF">ACFQKD_05795</name>
</gene>
<dbReference type="AlphaFoldDB" id="A0ABD5WTB3"/>
<accession>A0ABD5WTB3</accession>
<dbReference type="EMBL" id="JBHTAG010000002">
    <property type="protein sequence ID" value="MFC7096812.1"/>
    <property type="molecule type" value="Genomic_DNA"/>
</dbReference>
<feature type="region of interest" description="Disordered" evidence="1">
    <location>
        <begin position="43"/>
        <end position="70"/>
    </location>
</feature>
<evidence type="ECO:0000313" key="2">
    <source>
        <dbReference type="EMBL" id="MFC7096812.1"/>
    </source>
</evidence>
<evidence type="ECO:0000256" key="1">
    <source>
        <dbReference type="SAM" id="MobiDB-lite"/>
    </source>
</evidence>
<organism evidence="2 3">
    <name type="scientific">Halobaculum marinum</name>
    <dbReference type="NCBI Taxonomy" id="3031996"/>
    <lineage>
        <taxon>Archaea</taxon>
        <taxon>Methanobacteriati</taxon>
        <taxon>Methanobacteriota</taxon>
        <taxon>Stenosarchaea group</taxon>
        <taxon>Halobacteria</taxon>
        <taxon>Halobacteriales</taxon>
        <taxon>Haloferacaceae</taxon>
        <taxon>Halobaculum</taxon>
    </lineage>
</organism>
<name>A0ABD5WTB3_9EURY</name>
<feature type="compositionally biased region" description="Low complexity" evidence="1">
    <location>
        <begin position="51"/>
        <end position="60"/>
    </location>
</feature>
<dbReference type="GeneID" id="79269294"/>
<sequence>MAGEQVEGLPGALREWVDSRAEETGRSPDEVLARAVTLARLLDEHDDDLPDPGAVAADTGADADADSEDAAQRLADLDERVAALDAELDEKIDDVRSRVIQVKRETDAKAAADHEHADLRERVESLAEVADEVEALRADFADLRETFEAGFANYEEVLEYLTDTADDHDAKLSTVATVLADLRTRVSRVEAREERRRAAAELQAEANRLGVATAACGACASKVHLGLLSVPECPHCGEPFDAVEPKSGFFGSATLAVGSRPALEGETVEETAPEDVFEDV</sequence>
<keyword evidence="3" id="KW-1185">Reference proteome</keyword>
<reference evidence="2 3" key="1">
    <citation type="journal article" date="2019" name="Int. J. Syst. Evol. Microbiol.">
        <title>The Global Catalogue of Microorganisms (GCM) 10K type strain sequencing project: providing services to taxonomists for standard genome sequencing and annotation.</title>
        <authorList>
            <consortium name="The Broad Institute Genomics Platform"/>
            <consortium name="The Broad Institute Genome Sequencing Center for Infectious Disease"/>
            <person name="Wu L."/>
            <person name="Ma J."/>
        </authorList>
    </citation>
    <scope>NUCLEOTIDE SEQUENCE [LARGE SCALE GENOMIC DNA]</scope>
    <source>
        <strain evidence="2 3">DT55</strain>
    </source>
</reference>
<feature type="compositionally biased region" description="Acidic residues" evidence="1">
    <location>
        <begin position="266"/>
        <end position="280"/>
    </location>
</feature>